<evidence type="ECO:0000313" key="5">
    <source>
        <dbReference type="EMBL" id="TQL61045.1"/>
    </source>
</evidence>
<organism evidence="5 6">
    <name type="scientific">Oryzihumus leptocrescens</name>
    <dbReference type="NCBI Taxonomy" id="297536"/>
    <lineage>
        <taxon>Bacteria</taxon>
        <taxon>Bacillati</taxon>
        <taxon>Actinomycetota</taxon>
        <taxon>Actinomycetes</taxon>
        <taxon>Micrococcales</taxon>
        <taxon>Intrasporangiaceae</taxon>
        <taxon>Oryzihumus</taxon>
    </lineage>
</organism>
<dbReference type="AlphaFoldDB" id="A0A542ZL22"/>
<evidence type="ECO:0000256" key="1">
    <source>
        <dbReference type="ARBA" id="ARBA00022741"/>
    </source>
</evidence>
<evidence type="ECO:0000256" key="2">
    <source>
        <dbReference type="ARBA" id="ARBA00022801"/>
    </source>
</evidence>
<keyword evidence="2" id="KW-0378">Hydrolase</keyword>
<keyword evidence="6" id="KW-1185">Reference proteome</keyword>
<dbReference type="InterPro" id="IPR052708">
    <property type="entry name" value="PxpC"/>
</dbReference>
<dbReference type="Pfam" id="PF02626">
    <property type="entry name" value="CT_A_B"/>
    <property type="match status" value="1"/>
</dbReference>
<feature type="domain" description="Carboxyltransferase" evidence="4">
    <location>
        <begin position="27"/>
        <end position="294"/>
    </location>
</feature>
<dbReference type="NCBIfam" id="TIGR00724">
    <property type="entry name" value="urea_amlyse_rel"/>
    <property type="match status" value="1"/>
</dbReference>
<dbReference type="InterPro" id="IPR029000">
    <property type="entry name" value="Cyclophilin-like_dom_sf"/>
</dbReference>
<gene>
    <name evidence="5" type="ORF">FB474_2449</name>
</gene>
<dbReference type="OrthoDB" id="9768696at2"/>
<keyword evidence="1" id="KW-0547">Nucleotide-binding</keyword>
<dbReference type="Gene3D" id="2.40.100.10">
    <property type="entry name" value="Cyclophilin-like"/>
    <property type="match status" value="1"/>
</dbReference>
<sequence length="295" mass="29928">MSRHALTVERVGPLALLQDLGRPGHAHLGVSPSGAADRGSLRTANRLVGNADGALAVEVLAGGLALRASADVTVAITGAPLPVQVDGRAVEFCAPAFVPAGSLLRLGMPATGLRSYLAVRGGLAAEQVFGSASRDTLSGIGPEPLAVGSALHVADADPVAALRSSDVPRLHGASPGGLVVRAVPGPRDDWFGPVGARALTGVSWTVAGDSDRVGVRLSGPVLERHRHEELASEGVLRGAVQVPPSGQPLVFLADHPTTGGYPVVAVVVEEDCDLLAQARPGEGVRVELVRGPELG</sequence>
<proteinExistence type="predicted"/>
<protein>
    <submittedName>
        <fullName evidence="5">Biotin-dependent carboxylase-like uncharacterized protein</fullName>
    </submittedName>
</protein>
<dbReference type="PANTHER" id="PTHR43309:SF3">
    <property type="entry name" value="5-OXOPROLINASE SUBUNIT C"/>
    <property type="match status" value="1"/>
</dbReference>
<dbReference type="SUPFAM" id="SSF50891">
    <property type="entry name" value="Cyclophilin-like"/>
    <property type="match status" value="1"/>
</dbReference>
<keyword evidence="3" id="KW-0067">ATP-binding</keyword>
<dbReference type="GO" id="GO:0005524">
    <property type="term" value="F:ATP binding"/>
    <property type="evidence" value="ECO:0007669"/>
    <property type="project" value="UniProtKB-KW"/>
</dbReference>
<dbReference type="PANTHER" id="PTHR43309">
    <property type="entry name" value="5-OXOPROLINASE SUBUNIT C"/>
    <property type="match status" value="1"/>
</dbReference>
<evidence type="ECO:0000256" key="3">
    <source>
        <dbReference type="ARBA" id="ARBA00022840"/>
    </source>
</evidence>
<reference evidence="5 6" key="1">
    <citation type="submission" date="2019-06" db="EMBL/GenBank/DDBJ databases">
        <title>Sequencing the genomes of 1000 actinobacteria strains.</title>
        <authorList>
            <person name="Klenk H.-P."/>
        </authorList>
    </citation>
    <scope>NUCLEOTIDE SEQUENCE [LARGE SCALE GENOMIC DNA]</scope>
    <source>
        <strain evidence="5 6">DSM 18082</strain>
    </source>
</reference>
<evidence type="ECO:0000313" key="6">
    <source>
        <dbReference type="Proteomes" id="UP000319514"/>
    </source>
</evidence>
<accession>A0A542ZL22</accession>
<comment type="caution">
    <text evidence="5">The sequence shown here is derived from an EMBL/GenBank/DDBJ whole genome shotgun (WGS) entry which is preliminary data.</text>
</comment>
<dbReference type="GO" id="GO:0016787">
    <property type="term" value="F:hydrolase activity"/>
    <property type="evidence" value="ECO:0007669"/>
    <property type="project" value="UniProtKB-KW"/>
</dbReference>
<dbReference type="EMBL" id="VFOQ01000001">
    <property type="protein sequence ID" value="TQL61045.1"/>
    <property type="molecule type" value="Genomic_DNA"/>
</dbReference>
<dbReference type="Proteomes" id="UP000319514">
    <property type="component" value="Unassembled WGS sequence"/>
</dbReference>
<dbReference type="RefSeq" id="WP_141788878.1">
    <property type="nucleotide sequence ID" value="NZ_VFOQ01000001.1"/>
</dbReference>
<evidence type="ECO:0000259" key="4">
    <source>
        <dbReference type="SMART" id="SM00797"/>
    </source>
</evidence>
<dbReference type="SMART" id="SM00797">
    <property type="entry name" value="AHS2"/>
    <property type="match status" value="1"/>
</dbReference>
<name>A0A542ZL22_9MICO</name>
<dbReference type="InterPro" id="IPR003778">
    <property type="entry name" value="CT_A_B"/>
</dbReference>